<protein>
    <submittedName>
        <fullName evidence="2">UDP-N-acetylmuramate--alanine ligase</fullName>
    </submittedName>
</protein>
<evidence type="ECO:0000313" key="3">
    <source>
        <dbReference type="Proteomes" id="UP000326509"/>
    </source>
</evidence>
<dbReference type="Gene3D" id="3.10.490.10">
    <property type="entry name" value="Gamma-glutamyl cyclotransferase-like"/>
    <property type="match status" value="1"/>
</dbReference>
<reference evidence="2 3" key="1">
    <citation type="submission" date="2019-08" db="EMBL/GenBank/DDBJ databases">
        <title>Draft genome sequence of Ulvibacter marinus type strain NBRC 109484.</title>
        <authorList>
            <person name="Kawano K."/>
            <person name="Ushijima N."/>
            <person name="Kihara M."/>
            <person name="Itoh H."/>
        </authorList>
    </citation>
    <scope>NUCLEOTIDE SEQUENCE [LARGE SCALE GENOMIC DNA]</scope>
    <source>
        <strain evidence="2 3">NBRC 109484</strain>
    </source>
</reference>
<accession>A0A5J4IRH3</accession>
<dbReference type="CDD" id="cd06661">
    <property type="entry name" value="GGCT_like"/>
    <property type="match status" value="1"/>
</dbReference>
<dbReference type="SUPFAM" id="SSF110857">
    <property type="entry name" value="Gamma-glutamyl cyclotransferase-like"/>
    <property type="match status" value="1"/>
</dbReference>
<sequence>MKNHYLFSYGTLQLEKVQLESYGRILKGAKDVLENYRIEQLEITDKTVLAKSLQQFHPIAIPSKNREDHIEGVIFEITEEELLETDTYEVSDYKRVLETFKSGKKAWVYISNIN</sequence>
<dbReference type="InterPro" id="IPR013024">
    <property type="entry name" value="GGCT-like"/>
</dbReference>
<dbReference type="InterPro" id="IPR009288">
    <property type="entry name" value="AIG2-like_dom"/>
</dbReference>
<dbReference type="Proteomes" id="UP000326509">
    <property type="component" value="Unassembled WGS sequence"/>
</dbReference>
<dbReference type="OrthoDB" id="9798388at2"/>
<evidence type="ECO:0000313" key="2">
    <source>
        <dbReference type="EMBL" id="GER60469.1"/>
    </source>
</evidence>
<name>A0A5J4IRH3_9FLAO</name>
<dbReference type="AlphaFoldDB" id="A0A5J4IRH3"/>
<keyword evidence="2" id="KW-0436">Ligase</keyword>
<dbReference type="RefSeq" id="WP_151674905.1">
    <property type="nucleotide sequence ID" value="NZ_BKCG01000008.1"/>
</dbReference>
<keyword evidence="3" id="KW-1185">Reference proteome</keyword>
<gene>
    <name evidence="2" type="ORF">ULMA_25770</name>
</gene>
<organism evidence="2 3">
    <name type="scientific">Patiriisocius marinus</name>
    <dbReference type="NCBI Taxonomy" id="1397112"/>
    <lineage>
        <taxon>Bacteria</taxon>
        <taxon>Pseudomonadati</taxon>
        <taxon>Bacteroidota</taxon>
        <taxon>Flavobacteriia</taxon>
        <taxon>Flavobacteriales</taxon>
        <taxon>Flavobacteriaceae</taxon>
        <taxon>Patiriisocius</taxon>
    </lineage>
</organism>
<proteinExistence type="predicted"/>
<dbReference type="Pfam" id="PF06094">
    <property type="entry name" value="GGACT"/>
    <property type="match status" value="1"/>
</dbReference>
<dbReference type="GO" id="GO:0016874">
    <property type="term" value="F:ligase activity"/>
    <property type="evidence" value="ECO:0007669"/>
    <property type="project" value="UniProtKB-KW"/>
</dbReference>
<comment type="caution">
    <text evidence="2">The sequence shown here is derived from an EMBL/GenBank/DDBJ whole genome shotgun (WGS) entry which is preliminary data.</text>
</comment>
<feature type="domain" description="Gamma-glutamylcyclotransferase AIG2-like" evidence="1">
    <location>
        <begin position="6"/>
        <end position="111"/>
    </location>
</feature>
<dbReference type="InterPro" id="IPR036568">
    <property type="entry name" value="GGCT-like_sf"/>
</dbReference>
<evidence type="ECO:0000259" key="1">
    <source>
        <dbReference type="Pfam" id="PF06094"/>
    </source>
</evidence>
<dbReference type="EMBL" id="BKCG01000008">
    <property type="protein sequence ID" value="GER60469.1"/>
    <property type="molecule type" value="Genomic_DNA"/>
</dbReference>